<keyword evidence="1" id="KW-0472">Membrane</keyword>
<dbReference type="AlphaFoldDB" id="A0A0E0LH36"/>
<reference evidence="2" key="1">
    <citation type="submission" date="2015-04" db="UniProtKB">
        <authorList>
            <consortium name="EnsemblPlants"/>
        </authorList>
    </citation>
    <scope>IDENTIFICATION</scope>
</reference>
<evidence type="ECO:0000256" key="1">
    <source>
        <dbReference type="SAM" id="Phobius"/>
    </source>
</evidence>
<dbReference type="EnsemblPlants" id="OPUNC07G02830.1">
    <property type="protein sequence ID" value="OPUNC07G02830.1"/>
    <property type="gene ID" value="OPUNC07G02830"/>
</dbReference>
<keyword evidence="3" id="KW-1185">Reference proteome</keyword>
<reference evidence="2" key="2">
    <citation type="submission" date="2018-05" db="EMBL/GenBank/DDBJ databases">
        <title>OpunRS2 (Oryza punctata Reference Sequence Version 2).</title>
        <authorList>
            <person name="Zhang J."/>
            <person name="Kudrna D."/>
            <person name="Lee S."/>
            <person name="Talag J."/>
            <person name="Welchert J."/>
            <person name="Wing R.A."/>
        </authorList>
    </citation>
    <scope>NUCLEOTIDE SEQUENCE [LARGE SCALE GENOMIC DNA]</scope>
</reference>
<evidence type="ECO:0000313" key="3">
    <source>
        <dbReference type="Proteomes" id="UP000026962"/>
    </source>
</evidence>
<accession>A0A0E0LH36</accession>
<protein>
    <submittedName>
        <fullName evidence="2">Uncharacterized protein</fullName>
    </submittedName>
</protein>
<keyword evidence="1" id="KW-0812">Transmembrane</keyword>
<organism evidence="2">
    <name type="scientific">Oryza punctata</name>
    <name type="common">Red rice</name>
    <dbReference type="NCBI Taxonomy" id="4537"/>
    <lineage>
        <taxon>Eukaryota</taxon>
        <taxon>Viridiplantae</taxon>
        <taxon>Streptophyta</taxon>
        <taxon>Embryophyta</taxon>
        <taxon>Tracheophyta</taxon>
        <taxon>Spermatophyta</taxon>
        <taxon>Magnoliopsida</taxon>
        <taxon>Liliopsida</taxon>
        <taxon>Poales</taxon>
        <taxon>Poaceae</taxon>
        <taxon>BOP clade</taxon>
        <taxon>Oryzoideae</taxon>
        <taxon>Oryzeae</taxon>
        <taxon>Oryzinae</taxon>
        <taxon>Oryza</taxon>
    </lineage>
</organism>
<keyword evidence="1" id="KW-1133">Transmembrane helix</keyword>
<proteinExistence type="predicted"/>
<dbReference type="Proteomes" id="UP000026962">
    <property type="component" value="Chromosome 7"/>
</dbReference>
<dbReference type="Gramene" id="OPUNC07G02830.1">
    <property type="protein sequence ID" value="OPUNC07G02830.1"/>
    <property type="gene ID" value="OPUNC07G02830"/>
</dbReference>
<dbReference type="HOGENOM" id="CLU_1520243_0_0_1"/>
<evidence type="ECO:0000313" key="2">
    <source>
        <dbReference type="EnsemblPlants" id="OPUNC07G02830.1"/>
    </source>
</evidence>
<name>A0A0E0LH36_ORYPU</name>
<sequence length="177" mass="19705">MADGAGLQDVNDATDADKEIKDVAAAIVEGAGDAAKADDHAPGARRRRRTKPRDNLLLQRILLYARNISGKFDDLCSRPRNGAADMDKIKVMMNQLRWTIPFTTGLDLFVGVILTFVLVVKFKIPFVIDKFTEELCLVLQSIDAKDLRMAIDMVTNVILENIWAFLVGKIPYLGRSK</sequence>
<feature type="transmembrane region" description="Helical" evidence="1">
    <location>
        <begin position="98"/>
        <end position="120"/>
    </location>
</feature>